<accession>A0AAP0GP52</accession>
<evidence type="ECO:0000256" key="1">
    <source>
        <dbReference type="ARBA" id="ARBA00000900"/>
    </source>
</evidence>
<keyword evidence="5 8" id="KW-0863">Zinc-finger</keyword>
<feature type="region of interest" description="Disordered" evidence="9">
    <location>
        <begin position="1"/>
        <end position="31"/>
    </location>
</feature>
<evidence type="ECO:0000313" key="12">
    <source>
        <dbReference type="Proteomes" id="UP001408789"/>
    </source>
</evidence>
<evidence type="ECO:0000259" key="10">
    <source>
        <dbReference type="PROSITE" id="PS50089"/>
    </source>
</evidence>
<evidence type="ECO:0000256" key="9">
    <source>
        <dbReference type="SAM" id="MobiDB-lite"/>
    </source>
</evidence>
<sequence length="393" mass="44620">MADAFHLHEDEDNDVPQPISPQTNHLPHQFDDFPLDLDLFPPRIPPPISSPRPQNQVNFPMFHHHVSQSQSQSRSDRNFRVISENDDVISNEFEVDFGLGFLMENYDNPNCDDDDDDVNSGFMVADSGDDFFLRTSGRSETVDSSRGPDTGSDSDEPREHEIIEEAVDEEASLHLCWDAFQLEDDIITPNPNPNPNPNAIGNDDFEWEEVDDRVDEREISMFFGEEPDDDASVLPVLLSAFEEPTEEHDALEWQVLSNVHDFEPNPDSDDQNENENENEDYNYTEYEMFFGQFADIDVSSTGRPPASRTAVVNLSTVVMTQEDVVKNNVVCAVCKDEVAVGEAATELPCRHRYHGDCILPWLAVRNTCPVCRHELPTDDLDYERRKAERGGRA</sequence>
<dbReference type="GO" id="GO:0008270">
    <property type="term" value="F:zinc ion binding"/>
    <property type="evidence" value="ECO:0007669"/>
    <property type="project" value="UniProtKB-KW"/>
</dbReference>
<dbReference type="GO" id="GO:0005737">
    <property type="term" value="C:cytoplasm"/>
    <property type="evidence" value="ECO:0007669"/>
    <property type="project" value="TreeGrafter"/>
</dbReference>
<gene>
    <name evidence="11" type="ORF">SSX86_025498</name>
</gene>
<evidence type="ECO:0000256" key="4">
    <source>
        <dbReference type="ARBA" id="ARBA00022723"/>
    </source>
</evidence>
<evidence type="ECO:0000313" key="11">
    <source>
        <dbReference type="EMBL" id="KAK9054420.1"/>
    </source>
</evidence>
<feature type="region of interest" description="Disordered" evidence="9">
    <location>
        <begin position="133"/>
        <end position="158"/>
    </location>
</feature>
<keyword evidence="6" id="KW-0833">Ubl conjugation pathway</keyword>
<dbReference type="AlphaFoldDB" id="A0AAP0GP52"/>
<dbReference type="SUPFAM" id="SSF57850">
    <property type="entry name" value="RING/U-box"/>
    <property type="match status" value="1"/>
</dbReference>
<dbReference type="GO" id="GO:0016567">
    <property type="term" value="P:protein ubiquitination"/>
    <property type="evidence" value="ECO:0007669"/>
    <property type="project" value="TreeGrafter"/>
</dbReference>
<organism evidence="11 12">
    <name type="scientific">Deinandra increscens subsp. villosa</name>
    <dbReference type="NCBI Taxonomy" id="3103831"/>
    <lineage>
        <taxon>Eukaryota</taxon>
        <taxon>Viridiplantae</taxon>
        <taxon>Streptophyta</taxon>
        <taxon>Embryophyta</taxon>
        <taxon>Tracheophyta</taxon>
        <taxon>Spermatophyta</taxon>
        <taxon>Magnoliopsida</taxon>
        <taxon>eudicotyledons</taxon>
        <taxon>Gunneridae</taxon>
        <taxon>Pentapetalae</taxon>
        <taxon>asterids</taxon>
        <taxon>campanulids</taxon>
        <taxon>Asterales</taxon>
        <taxon>Asteraceae</taxon>
        <taxon>Asteroideae</taxon>
        <taxon>Heliantheae alliance</taxon>
        <taxon>Madieae</taxon>
        <taxon>Madiinae</taxon>
        <taxon>Deinandra</taxon>
    </lineage>
</organism>
<dbReference type="Proteomes" id="UP001408789">
    <property type="component" value="Unassembled WGS sequence"/>
</dbReference>
<dbReference type="InterPro" id="IPR001841">
    <property type="entry name" value="Znf_RING"/>
</dbReference>
<dbReference type="PANTHER" id="PTHR15710">
    <property type="entry name" value="E3 UBIQUITIN-PROTEIN LIGASE PRAJA"/>
    <property type="match status" value="1"/>
</dbReference>
<dbReference type="PANTHER" id="PTHR15710:SF233">
    <property type="entry name" value="RING-TYPE DOMAIN-CONTAINING PROTEIN"/>
    <property type="match status" value="1"/>
</dbReference>
<evidence type="ECO:0000256" key="3">
    <source>
        <dbReference type="ARBA" id="ARBA00022679"/>
    </source>
</evidence>
<comment type="catalytic activity">
    <reaction evidence="1">
        <text>S-ubiquitinyl-[E2 ubiquitin-conjugating enzyme]-L-cysteine + [acceptor protein]-L-lysine = [E2 ubiquitin-conjugating enzyme]-L-cysteine + N(6)-ubiquitinyl-[acceptor protein]-L-lysine.</text>
        <dbReference type="EC" id="2.3.2.27"/>
    </reaction>
</comment>
<dbReference type="Pfam" id="PF13639">
    <property type="entry name" value="zf-RING_2"/>
    <property type="match status" value="1"/>
</dbReference>
<reference evidence="11 12" key="1">
    <citation type="submission" date="2024-04" db="EMBL/GenBank/DDBJ databases">
        <title>The reference genome of an endangered Asteraceae, Deinandra increscens subsp. villosa, native to the Central Coast of California.</title>
        <authorList>
            <person name="Guilliams M."/>
            <person name="Hasenstab-Lehman K."/>
            <person name="Meyer R."/>
            <person name="Mcevoy S."/>
        </authorList>
    </citation>
    <scope>NUCLEOTIDE SEQUENCE [LARGE SCALE GENOMIC DNA]</scope>
    <source>
        <tissue evidence="11">Leaf</tissue>
    </source>
</reference>
<dbReference type="InterPro" id="IPR013083">
    <property type="entry name" value="Znf_RING/FYVE/PHD"/>
</dbReference>
<keyword evidence="4" id="KW-0479">Metal-binding</keyword>
<feature type="domain" description="RING-type" evidence="10">
    <location>
        <begin position="331"/>
        <end position="372"/>
    </location>
</feature>
<dbReference type="EC" id="2.3.2.27" evidence="2"/>
<dbReference type="EMBL" id="JBCNJP010000025">
    <property type="protein sequence ID" value="KAK9054420.1"/>
    <property type="molecule type" value="Genomic_DNA"/>
</dbReference>
<keyword evidence="12" id="KW-1185">Reference proteome</keyword>
<dbReference type="PROSITE" id="PS50089">
    <property type="entry name" value="ZF_RING_2"/>
    <property type="match status" value="1"/>
</dbReference>
<dbReference type="SMART" id="SM00184">
    <property type="entry name" value="RING"/>
    <property type="match status" value="1"/>
</dbReference>
<protein>
    <recommendedName>
        <fullName evidence="2">RING-type E3 ubiquitin transferase</fullName>
        <ecNumber evidence="2">2.3.2.27</ecNumber>
    </recommendedName>
</protein>
<evidence type="ECO:0000256" key="6">
    <source>
        <dbReference type="ARBA" id="ARBA00022786"/>
    </source>
</evidence>
<keyword evidence="7" id="KW-0862">Zinc</keyword>
<comment type="caution">
    <text evidence="11">The sequence shown here is derived from an EMBL/GenBank/DDBJ whole genome shotgun (WGS) entry which is preliminary data.</text>
</comment>
<evidence type="ECO:0000256" key="7">
    <source>
        <dbReference type="ARBA" id="ARBA00022833"/>
    </source>
</evidence>
<evidence type="ECO:0000256" key="2">
    <source>
        <dbReference type="ARBA" id="ARBA00012483"/>
    </source>
</evidence>
<name>A0AAP0GP52_9ASTR</name>
<dbReference type="GO" id="GO:0061630">
    <property type="term" value="F:ubiquitin protein ligase activity"/>
    <property type="evidence" value="ECO:0007669"/>
    <property type="project" value="UniProtKB-EC"/>
</dbReference>
<proteinExistence type="predicted"/>
<evidence type="ECO:0000256" key="5">
    <source>
        <dbReference type="ARBA" id="ARBA00022771"/>
    </source>
</evidence>
<dbReference type="FunFam" id="3.30.40.10:FF:000022">
    <property type="entry name" value="E3 ubiquitin-protein ligase RING1-like"/>
    <property type="match status" value="1"/>
</dbReference>
<evidence type="ECO:0000256" key="8">
    <source>
        <dbReference type="PROSITE-ProRule" id="PRU00175"/>
    </source>
</evidence>
<keyword evidence="3" id="KW-0808">Transferase</keyword>
<dbReference type="Gene3D" id="3.30.40.10">
    <property type="entry name" value="Zinc/RING finger domain, C3HC4 (zinc finger)"/>
    <property type="match status" value="1"/>
</dbReference>